<keyword evidence="3" id="KW-1185">Reference proteome</keyword>
<name>A0A1E2UTP6_9GAMM</name>
<dbReference type="Pfam" id="PF16793">
    <property type="entry name" value="RepB_primase"/>
    <property type="match status" value="1"/>
</dbReference>
<gene>
    <name evidence="2" type="ORF">A3196_16005</name>
</gene>
<feature type="domain" description="RepB-like DNA primase" evidence="1">
    <location>
        <begin position="109"/>
        <end position="189"/>
    </location>
</feature>
<evidence type="ECO:0000259" key="1">
    <source>
        <dbReference type="Pfam" id="PF16793"/>
    </source>
</evidence>
<evidence type="ECO:0000313" key="2">
    <source>
        <dbReference type="EMBL" id="ODB98129.1"/>
    </source>
</evidence>
<dbReference type="Proteomes" id="UP000094849">
    <property type="component" value="Unassembled WGS sequence"/>
</dbReference>
<dbReference type="EMBL" id="LVJZ01000003">
    <property type="protein sequence ID" value="ODB98129.1"/>
    <property type="molecule type" value="Genomic_DNA"/>
</dbReference>
<protein>
    <recommendedName>
        <fullName evidence="1">RepB-like DNA primase domain-containing protein</fullName>
    </recommendedName>
</protein>
<organism evidence="2 3">
    <name type="scientific">Candidatus Thiodiazotropha endoloripes</name>
    <dbReference type="NCBI Taxonomy" id="1818881"/>
    <lineage>
        <taxon>Bacteria</taxon>
        <taxon>Pseudomonadati</taxon>
        <taxon>Pseudomonadota</taxon>
        <taxon>Gammaproteobacteria</taxon>
        <taxon>Chromatiales</taxon>
        <taxon>Sedimenticolaceae</taxon>
        <taxon>Candidatus Thiodiazotropha</taxon>
    </lineage>
</organism>
<dbReference type="AlphaFoldDB" id="A0A1E2UTP6"/>
<dbReference type="STRING" id="1818881.A3196_16005"/>
<evidence type="ECO:0000313" key="3">
    <source>
        <dbReference type="Proteomes" id="UP000094849"/>
    </source>
</evidence>
<reference evidence="2 3" key="1">
    <citation type="submission" date="2016-03" db="EMBL/GenBank/DDBJ databases">
        <title>Chemosynthetic sulphur-oxidizing symbionts of marine invertebrate animals are capable of nitrogen fixation.</title>
        <authorList>
            <person name="Petersen J.M."/>
            <person name="Kemper A."/>
            <person name="Gruber-Vodicka H."/>
            <person name="Cardini U."/>
            <person name="Geest Mvander."/>
            <person name="Kleiner M."/>
            <person name="Bulgheresi S."/>
            <person name="Fussmann M."/>
            <person name="Herbold C."/>
            <person name="Seah B.K.B."/>
            <person name="Antony C.Paul."/>
            <person name="Liu D."/>
            <person name="Belitz A."/>
            <person name="Weber M."/>
        </authorList>
    </citation>
    <scope>NUCLEOTIDE SEQUENCE [LARGE SCALE GENOMIC DNA]</scope>
    <source>
        <strain evidence="2">G_D</strain>
    </source>
</reference>
<proteinExistence type="predicted"/>
<dbReference type="InterPro" id="IPR039459">
    <property type="entry name" value="RepB-like_DNA_primase_dom"/>
</dbReference>
<dbReference type="OrthoDB" id="8905164at2"/>
<sequence>MKRRFQRDPCVAHLASWIVQSGRELKPDRQEAESFLQALDAEHQQFSFRTFSDSAYTRNGSKDPLETALHGSLSDCWERLVQLNGAGAVITATINQTNGIGRGVEDICRVRAIFIDDDRGIDAERFCVQPHIQVETSTDHYHYYWRVEALPLSEFQSCQQQLARRYQGDSRVQALNQSMQLPGFWRRKRLNSPRLPKIRAISEAPSLDRRLVEKLLGG</sequence>
<accession>A0A1E2UTP6</accession>
<comment type="caution">
    <text evidence="2">The sequence shown here is derived from an EMBL/GenBank/DDBJ whole genome shotgun (WGS) entry which is preliminary data.</text>
</comment>
<dbReference type="RefSeq" id="WP_069020076.1">
    <property type="nucleotide sequence ID" value="NZ_LVJY01000005.1"/>
</dbReference>
<dbReference type="Gene3D" id="3.30.70.1790">
    <property type="entry name" value="RepB DNA-primase, N-terminal domain"/>
    <property type="match status" value="1"/>
</dbReference>